<evidence type="ECO:0000313" key="2">
    <source>
        <dbReference type="Proteomes" id="UP000196239"/>
    </source>
</evidence>
<protein>
    <recommendedName>
        <fullName evidence="3">SpoVT-AbrB domain-containing protein</fullName>
    </recommendedName>
</protein>
<proteinExistence type="predicted"/>
<dbReference type="KEGG" id="ndv:NDEV_0855"/>
<evidence type="ECO:0008006" key="3">
    <source>
        <dbReference type="Google" id="ProtNLM"/>
    </source>
</evidence>
<evidence type="ECO:0000313" key="1">
    <source>
        <dbReference type="EMBL" id="CUR51620.1"/>
    </source>
</evidence>
<organism evidence="1 2">
    <name type="scientific">Nitrosotalea devaniterrae</name>
    <dbReference type="NCBI Taxonomy" id="1078905"/>
    <lineage>
        <taxon>Archaea</taxon>
        <taxon>Nitrososphaerota</taxon>
        <taxon>Nitrososphaeria</taxon>
        <taxon>Nitrosotaleales</taxon>
        <taxon>Nitrosotaleaceae</taxon>
        <taxon>Nitrosotalea</taxon>
    </lineage>
</organism>
<gene>
    <name evidence="1" type="ORF">NDEV_0855</name>
</gene>
<keyword evidence="2" id="KW-1185">Reference proteome</keyword>
<dbReference type="EMBL" id="LN890280">
    <property type="protein sequence ID" value="CUR51620.1"/>
    <property type="molecule type" value="Genomic_DNA"/>
</dbReference>
<name>A0A128A2N6_9ARCH</name>
<reference evidence="2" key="1">
    <citation type="submission" date="2015-10" db="EMBL/GenBank/DDBJ databases">
        <authorList>
            <person name="Lehtovirta-Morley L.E."/>
            <person name="Vieille C."/>
        </authorList>
    </citation>
    <scope>NUCLEOTIDE SEQUENCE [LARGE SCALE GENOMIC DNA]</scope>
</reference>
<dbReference type="AlphaFoldDB" id="A0A128A2N6"/>
<sequence length="66" mass="7447">MRKPKNHIKNLDLGTRKVSNMNFSKIVTLPKTFTENFLGGTMKVKMTLTGEGNLILTPIRSGDRKK</sequence>
<accession>A0A128A2N6</accession>
<dbReference type="Proteomes" id="UP000196239">
    <property type="component" value="Chromosome 1"/>
</dbReference>